<dbReference type="Proteomes" id="UP001173174">
    <property type="component" value="Unassembled WGS sequence"/>
</dbReference>
<evidence type="ECO:0000313" key="2">
    <source>
        <dbReference type="EMBL" id="MDN3193435.1"/>
    </source>
</evidence>
<dbReference type="InterPro" id="IPR023130">
    <property type="entry name" value="Ta0600-like_sf"/>
</dbReference>
<proteinExistence type="predicted"/>
<dbReference type="EMBL" id="RKMZ01000018">
    <property type="protein sequence ID" value="ROX29010.1"/>
    <property type="molecule type" value="Genomic_DNA"/>
</dbReference>
<gene>
    <name evidence="3" type="ORF">EGW16_16325</name>
    <name evidence="4" type="ORF">EU507_16490</name>
    <name evidence="2" type="ORF">P0E79_13135</name>
</gene>
<evidence type="ECO:0000313" key="6">
    <source>
        <dbReference type="Proteomes" id="UP000292223"/>
    </source>
</evidence>
<evidence type="ECO:0000313" key="4">
    <source>
        <dbReference type="EMBL" id="RYU28752.1"/>
    </source>
</evidence>
<reference evidence="3 5" key="1">
    <citation type="submission" date="2018-10" db="EMBL/GenBank/DDBJ databases">
        <title>Genotypes and phenotypes of Enterococci isolated from broiler chickens.</title>
        <authorList>
            <person name="Muhammad A.R."/>
            <person name="Diarra M.S."/>
        </authorList>
    </citation>
    <scope>NUCLEOTIDE SEQUENCE [LARGE SCALE GENOMIC DNA]</scope>
    <source>
        <strain evidence="3 5">LIT2 A36'</strain>
    </source>
</reference>
<reference evidence="2" key="3">
    <citation type="journal article" date="2023" name="Pathogens">
        <title>Prevalence of Enterococcus spp. and the Whole-Genome Characteristics of Enterococcus faecium and Enterococcus faecalis Strains Isolated from Free-Living Birds in Poland.</title>
        <authorList>
            <person name="Kwit R."/>
            <person name="Zajac M."/>
            <person name="Smialowska-Weglinska A."/>
            <person name="Skarzynska M."/>
            <person name="Bomba A."/>
            <person name="Lalak A."/>
            <person name="Skrzypiec E."/>
            <person name="Wojdat D."/>
            <person name="Koza W."/>
            <person name="Mikos-Wojewoda E."/>
            <person name="Pasim P."/>
            <person name="Skora M."/>
            <person name="Polak M."/>
            <person name="Wiacek J."/>
            <person name="Wasyl D."/>
        </authorList>
    </citation>
    <scope>NUCLEOTIDE SEQUENCE</scope>
    <source>
        <strain evidence="2">691B_2</strain>
    </source>
</reference>
<protein>
    <submittedName>
        <fullName evidence="4">Bacteriocin immunity protein</fullName>
    </submittedName>
</protein>
<reference evidence="4 6" key="2">
    <citation type="submission" date="2019-02" db="EMBL/GenBank/DDBJ databases">
        <title>From farm to fork: dissemination of Tn554::fexA-optrA in linezolid-resistant Enterococcus faecalis clones from chicken feces and meat in Tunisia.</title>
        <authorList>
            <person name="Tedim A.P."/>
            <person name="Elghaieb H."/>
            <person name="Abbassi M.S."/>
            <person name="Novais C."/>
            <person name="Hassen A."/>
            <person name="Peixe L."/>
            <person name="Freitas A.R."/>
        </authorList>
    </citation>
    <scope>NUCLEOTIDE SEQUENCE [LARGE SCALE GENOMIC DNA]</scope>
    <source>
        <strain evidence="4 6">728T</strain>
    </source>
</reference>
<evidence type="ECO:0000256" key="1">
    <source>
        <dbReference type="ARBA" id="ARBA00023025"/>
    </source>
</evidence>
<dbReference type="AlphaFoldDB" id="A0A6B1XWD8"/>
<organism evidence="4 6">
    <name type="scientific">Enterococcus faecalis</name>
    <name type="common">Streptococcus faecalis</name>
    <dbReference type="NCBI Taxonomy" id="1351"/>
    <lineage>
        <taxon>Bacteria</taxon>
        <taxon>Bacillati</taxon>
        <taxon>Bacillota</taxon>
        <taxon>Bacilli</taxon>
        <taxon>Lactobacillales</taxon>
        <taxon>Enterococcaceae</taxon>
        <taxon>Enterococcus</taxon>
    </lineage>
</organism>
<dbReference type="GO" id="GO:0030153">
    <property type="term" value="P:bacteriocin immunity"/>
    <property type="evidence" value="ECO:0007669"/>
    <property type="project" value="UniProtKB-KW"/>
</dbReference>
<dbReference type="Proteomes" id="UP000292223">
    <property type="component" value="Unassembled WGS sequence"/>
</dbReference>
<keyword evidence="1" id="KW-0079">Bacteriocin immunity</keyword>
<dbReference type="Proteomes" id="UP000281488">
    <property type="component" value="Unassembled WGS sequence"/>
</dbReference>
<accession>A0A6B1XWD8</accession>
<dbReference type="InterPro" id="IPR015046">
    <property type="entry name" value="LciA_Immunity-like"/>
</dbReference>
<name>A0A6B1XWD8_ENTFL</name>
<evidence type="ECO:0000313" key="5">
    <source>
        <dbReference type="Proteomes" id="UP000281488"/>
    </source>
</evidence>
<evidence type="ECO:0000313" key="3">
    <source>
        <dbReference type="EMBL" id="ROX29010.1"/>
    </source>
</evidence>
<dbReference type="SUPFAM" id="SSF109797">
    <property type="entry name" value="Bacteriocin immunity protein-like"/>
    <property type="match status" value="1"/>
</dbReference>
<dbReference type="EMBL" id="JAREWH010000016">
    <property type="protein sequence ID" value="MDN3193435.1"/>
    <property type="molecule type" value="Genomic_DNA"/>
</dbReference>
<sequence>MIDIEETKKIIHELYNSLMKRDKTKAILDITDVLLQVYKKIDSEKYPEILINKMVNYIYIVGFDNKIHFLGNDEKLLIELGDISKKAGINSKYKANFTDKSQFYSYSEKVPIR</sequence>
<dbReference type="Gene3D" id="1.20.1440.50">
    <property type="entry name" value="Ta0600-like"/>
    <property type="match status" value="1"/>
</dbReference>
<dbReference type="Pfam" id="PF08951">
    <property type="entry name" value="EntA_Immun"/>
    <property type="match status" value="1"/>
</dbReference>
<dbReference type="RefSeq" id="WP_010709167.1">
    <property type="nucleotide sequence ID" value="NZ_CABHBJ010000011.1"/>
</dbReference>
<dbReference type="EMBL" id="SEWT01000021">
    <property type="protein sequence ID" value="RYU28752.1"/>
    <property type="molecule type" value="Genomic_DNA"/>
</dbReference>
<reference evidence="2" key="4">
    <citation type="submission" date="2023-03" db="EMBL/GenBank/DDBJ databases">
        <authorList>
            <person name="Zajac M."/>
            <person name="Kwit R."/>
            <person name="Wasyl D."/>
        </authorList>
    </citation>
    <scope>NUCLEOTIDE SEQUENCE</scope>
    <source>
        <strain evidence="2">691B_2</strain>
    </source>
</reference>
<comment type="caution">
    <text evidence="4">The sequence shown here is derived from an EMBL/GenBank/DDBJ whole genome shotgun (WGS) entry which is preliminary data.</text>
</comment>